<sequence>MPGEHLCVIFREPTAFKDFARADFQLLVKFQRSEEGPSLLKVQLYFRSVAPEILWGLKDTYDNKVIEINKEPRQNVYQHCDISYWQHRGFGKNTRALLSNDKVHLNAKGIVKYAKSIRAAVASPARIRMPKQRTKRKAAPGNLTEATIGDVFEMETTALPPLNRHRAKKRRSTRTQPQRADLPDNTIINSSNNNLPTSPSANDIAEALFAKLHSSGIHLVKDNNVMPTSEISAILNPSLQTGHASSTQSMQIPFITSIPPLTTIPNDNSDDHDSSLALFQLPLSSDPDVIPGEQFHSSSANVDTPYACHMLKHSIPIDFHVSCKLKDDVWADNYVNFAFLLPSNIEEDSSTLSELNFPRNYNSARENPVVVQSRIEEELKLGRIKGPFKNAPYLNFVCSLLGLVPKKEPNSFRLIHDLSYPKGNSVNSGISPEFSAVQYQNIETVIELVQLYGSRCLMAKSDIKDAFRLIPISEKDHHLLGFQWDSKYYYDASLPMGASSSCQLFEAFSTALQWILNEKFHIHGVSHLLDDFFFVGKSGTSNCLTALHTFMSLAEKVGVPIKMEKTELPTTCLVIYGIEIDSVQMVARLPDEKIQKISLLLNKYNCKRSVPGRAFLRRLFNYGSYSSTF</sequence>
<dbReference type="InterPro" id="IPR000477">
    <property type="entry name" value="RT_dom"/>
</dbReference>
<dbReference type="SUPFAM" id="SSF56672">
    <property type="entry name" value="DNA/RNA polymerases"/>
    <property type="match status" value="1"/>
</dbReference>
<dbReference type="Gene3D" id="3.10.10.10">
    <property type="entry name" value="HIV Type 1 Reverse Transcriptase, subunit A, domain 1"/>
    <property type="match status" value="1"/>
</dbReference>
<protein>
    <recommendedName>
        <fullName evidence="2">Reverse transcriptase domain-containing protein</fullName>
    </recommendedName>
</protein>
<dbReference type="Proteomes" id="UP000683360">
    <property type="component" value="Unassembled WGS sequence"/>
</dbReference>
<accession>A0A8S3RTA3</accession>
<dbReference type="AlphaFoldDB" id="A0A8S3RTA3"/>
<dbReference type="PANTHER" id="PTHR33050">
    <property type="entry name" value="REVERSE TRANSCRIPTASE DOMAIN-CONTAINING PROTEIN"/>
    <property type="match status" value="1"/>
</dbReference>
<gene>
    <name evidence="3" type="ORF">MEDL_26365</name>
</gene>
<feature type="region of interest" description="Disordered" evidence="1">
    <location>
        <begin position="157"/>
        <end position="196"/>
    </location>
</feature>
<feature type="compositionally biased region" description="Basic residues" evidence="1">
    <location>
        <begin position="163"/>
        <end position="173"/>
    </location>
</feature>
<dbReference type="Pfam" id="PF00078">
    <property type="entry name" value="RVT_1"/>
    <property type="match status" value="1"/>
</dbReference>
<evidence type="ECO:0000256" key="1">
    <source>
        <dbReference type="SAM" id="MobiDB-lite"/>
    </source>
</evidence>
<keyword evidence="4" id="KW-1185">Reference proteome</keyword>
<dbReference type="OrthoDB" id="6188798at2759"/>
<comment type="caution">
    <text evidence="3">The sequence shown here is derived from an EMBL/GenBank/DDBJ whole genome shotgun (WGS) entry which is preliminary data.</text>
</comment>
<dbReference type="PROSITE" id="PS50878">
    <property type="entry name" value="RT_POL"/>
    <property type="match status" value="1"/>
</dbReference>
<evidence type="ECO:0000313" key="4">
    <source>
        <dbReference type="Proteomes" id="UP000683360"/>
    </source>
</evidence>
<dbReference type="InterPro" id="IPR052055">
    <property type="entry name" value="Hepadnavirus_pol/RT"/>
</dbReference>
<evidence type="ECO:0000259" key="2">
    <source>
        <dbReference type="PROSITE" id="PS50878"/>
    </source>
</evidence>
<dbReference type="CDD" id="cd03714">
    <property type="entry name" value="RT_DIRS1"/>
    <property type="match status" value="1"/>
</dbReference>
<dbReference type="PANTHER" id="PTHR33050:SF8">
    <property type="entry name" value="REVERSE TRANSCRIPTASE DOMAIN-CONTAINING PROTEIN"/>
    <property type="match status" value="1"/>
</dbReference>
<dbReference type="Gene3D" id="3.30.70.270">
    <property type="match status" value="1"/>
</dbReference>
<dbReference type="InterPro" id="IPR043502">
    <property type="entry name" value="DNA/RNA_pol_sf"/>
</dbReference>
<name>A0A8S3RTA3_MYTED</name>
<dbReference type="EMBL" id="CAJPWZ010001297">
    <property type="protein sequence ID" value="CAG2212389.1"/>
    <property type="molecule type" value="Genomic_DNA"/>
</dbReference>
<organism evidence="3 4">
    <name type="scientific">Mytilus edulis</name>
    <name type="common">Blue mussel</name>
    <dbReference type="NCBI Taxonomy" id="6550"/>
    <lineage>
        <taxon>Eukaryota</taxon>
        <taxon>Metazoa</taxon>
        <taxon>Spiralia</taxon>
        <taxon>Lophotrochozoa</taxon>
        <taxon>Mollusca</taxon>
        <taxon>Bivalvia</taxon>
        <taxon>Autobranchia</taxon>
        <taxon>Pteriomorphia</taxon>
        <taxon>Mytilida</taxon>
        <taxon>Mytiloidea</taxon>
        <taxon>Mytilidae</taxon>
        <taxon>Mytilinae</taxon>
        <taxon>Mytilus</taxon>
    </lineage>
</organism>
<evidence type="ECO:0000313" key="3">
    <source>
        <dbReference type="EMBL" id="CAG2212389.1"/>
    </source>
</evidence>
<feature type="compositionally biased region" description="Low complexity" evidence="1">
    <location>
        <begin position="185"/>
        <end position="196"/>
    </location>
</feature>
<reference evidence="3" key="1">
    <citation type="submission" date="2021-03" db="EMBL/GenBank/DDBJ databases">
        <authorList>
            <person name="Bekaert M."/>
        </authorList>
    </citation>
    <scope>NUCLEOTIDE SEQUENCE</scope>
</reference>
<dbReference type="InterPro" id="IPR043128">
    <property type="entry name" value="Rev_trsase/Diguanyl_cyclase"/>
</dbReference>
<feature type="domain" description="Reverse transcriptase" evidence="2">
    <location>
        <begin position="385"/>
        <end position="580"/>
    </location>
</feature>
<proteinExistence type="predicted"/>